<feature type="domain" description="Penicillin-binding protein transpeptidase" evidence="1">
    <location>
        <begin position="3"/>
        <end position="61"/>
    </location>
</feature>
<evidence type="ECO:0000313" key="2">
    <source>
        <dbReference type="EMBL" id="OGK41130.1"/>
    </source>
</evidence>
<dbReference type="Pfam" id="PF00905">
    <property type="entry name" value="Transpeptidase"/>
    <property type="match status" value="1"/>
</dbReference>
<sequence>MKIPVACKTGTAESHGEETLPHAWFTVFAPYDKPEIVLTVLVEDAGQGSDVVAPIAKEILKMYFERNQ</sequence>
<gene>
    <name evidence="2" type="ORF">A3A74_02190</name>
</gene>
<proteinExistence type="predicted"/>
<dbReference type="GO" id="GO:0005886">
    <property type="term" value="C:plasma membrane"/>
    <property type="evidence" value="ECO:0007669"/>
    <property type="project" value="TreeGrafter"/>
</dbReference>
<dbReference type="PANTHER" id="PTHR30627:SF2">
    <property type="entry name" value="PEPTIDOGLYCAN D,D-TRANSPEPTIDASE MRDA"/>
    <property type="match status" value="1"/>
</dbReference>
<dbReference type="InterPro" id="IPR050515">
    <property type="entry name" value="Beta-lactam/transpept"/>
</dbReference>
<dbReference type="GO" id="GO:0071972">
    <property type="term" value="F:peptidoglycan L,D-transpeptidase activity"/>
    <property type="evidence" value="ECO:0007669"/>
    <property type="project" value="TreeGrafter"/>
</dbReference>
<accession>A0A1F7ICP8</accession>
<dbReference type="GO" id="GO:0008658">
    <property type="term" value="F:penicillin binding"/>
    <property type="evidence" value="ECO:0007669"/>
    <property type="project" value="InterPro"/>
</dbReference>
<dbReference type="InterPro" id="IPR001460">
    <property type="entry name" value="PCN-bd_Tpept"/>
</dbReference>
<evidence type="ECO:0000313" key="3">
    <source>
        <dbReference type="Proteomes" id="UP000179270"/>
    </source>
</evidence>
<comment type="caution">
    <text evidence="2">The sequence shown here is derived from an EMBL/GenBank/DDBJ whole genome shotgun (WGS) entry which is preliminary data.</text>
</comment>
<dbReference type="InterPro" id="IPR012338">
    <property type="entry name" value="Beta-lactam/transpept-like"/>
</dbReference>
<dbReference type="SUPFAM" id="SSF56601">
    <property type="entry name" value="beta-lactamase/transpeptidase-like"/>
    <property type="match status" value="1"/>
</dbReference>
<organism evidence="2 3">
    <name type="scientific">Candidatus Roizmanbacteria bacterium RIFCSPLOWO2_01_FULL_35_13</name>
    <dbReference type="NCBI Taxonomy" id="1802055"/>
    <lineage>
        <taxon>Bacteria</taxon>
        <taxon>Candidatus Roizmaniibacteriota</taxon>
    </lineage>
</organism>
<dbReference type="PANTHER" id="PTHR30627">
    <property type="entry name" value="PEPTIDOGLYCAN D,D-TRANSPEPTIDASE"/>
    <property type="match status" value="1"/>
</dbReference>
<dbReference type="Proteomes" id="UP000179270">
    <property type="component" value="Unassembled WGS sequence"/>
</dbReference>
<protein>
    <recommendedName>
        <fullName evidence="1">Penicillin-binding protein transpeptidase domain-containing protein</fullName>
    </recommendedName>
</protein>
<dbReference type="AlphaFoldDB" id="A0A1F7ICP8"/>
<evidence type="ECO:0000259" key="1">
    <source>
        <dbReference type="Pfam" id="PF00905"/>
    </source>
</evidence>
<name>A0A1F7ICP8_9BACT</name>
<dbReference type="STRING" id="1802055.A3A74_02190"/>
<dbReference type="EMBL" id="MGAF01000022">
    <property type="protein sequence ID" value="OGK41130.1"/>
    <property type="molecule type" value="Genomic_DNA"/>
</dbReference>
<reference evidence="2 3" key="1">
    <citation type="journal article" date="2016" name="Nat. Commun.">
        <title>Thousands of microbial genomes shed light on interconnected biogeochemical processes in an aquifer system.</title>
        <authorList>
            <person name="Anantharaman K."/>
            <person name="Brown C.T."/>
            <person name="Hug L.A."/>
            <person name="Sharon I."/>
            <person name="Castelle C.J."/>
            <person name="Probst A.J."/>
            <person name="Thomas B.C."/>
            <person name="Singh A."/>
            <person name="Wilkins M.J."/>
            <person name="Karaoz U."/>
            <person name="Brodie E.L."/>
            <person name="Williams K.H."/>
            <person name="Hubbard S.S."/>
            <person name="Banfield J.F."/>
        </authorList>
    </citation>
    <scope>NUCLEOTIDE SEQUENCE [LARGE SCALE GENOMIC DNA]</scope>
</reference>
<dbReference type="Gene3D" id="3.40.710.10">
    <property type="entry name" value="DD-peptidase/beta-lactamase superfamily"/>
    <property type="match status" value="1"/>
</dbReference>
<dbReference type="GO" id="GO:0071555">
    <property type="term" value="P:cell wall organization"/>
    <property type="evidence" value="ECO:0007669"/>
    <property type="project" value="TreeGrafter"/>
</dbReference>